<evidence type="ECO:0000256" key="3">
    <source>
        <dbReference type="ARBA" id="ARBA00004663"/>
    </source>
</evidence>
<keyword evidence="9 19" id="KW-0808">Transferase</keyword>
<keyword evidence="8 19" id="KW-0169">Cobalamin biosynthesis</keyword>
<keyword evidence="10 19" id="KW-0812">Transmembrane</keyword>
<dbReference type="GO" id="GO:0051073">
    <property type="term" value="F:adenosylcobinamide-GDP ribazoletransferase activity"/>
    <property type="evidence" value="ECO:0007669"/>
    <property type="project" value="UniProtKB-UniRule"/>
</dbReference>
<dbReference type="PANTHER" id="PTHR34148">
    <property type="entry name" value="ADENOSYLCOBINAMIDE-GDP RIBAZOLETRANSFERASE"/>
    <property type="match status" value="1"/>
</dbReference>
<comment type="function">
    <text evidence="14 19">Joins adenosylcobinamide-GDP and alpha-ribazole to generate adenosylcobalamin (Ado-cobalamin). Also synthesizes adenosylcobalamin 5'-phosphate from adenosylcobinamide-GDP and alpha-ribazole 5'-phosphate.</text>
</comment>
<comment type="pathway">
    <text evidence="3 19">Cofactor biosynthesis; adenosylcobalamin biosynthesis; adenosylcobalamin from cob(II)yrinate a,c-diamide: step 7/7.</text>
</comment>
<gene>
    <name evidence="19" type="primary">cobS</name>
    <name evidence="20" type="ORF">SAMN05660652_00401</name>
</gene>
<evidence type="ECO:0000256" key="16">
    <source>
        <dbReference type="ARBA" id="ARBA00032853"/>
    </source>
</evidence>
<evidence type="ECO:0000256" key="15">
    <source>
        <dbReference type="ARBA" id="ARBA00032605"/>
    </source>
</evidence>
<feature type="transmembrane region" description="Helical" evidence="19">
    <location>
        <begin position="201"/>
        <end position="219"/>
    </location>
</feature>
<comment type="catalytic activity">
    <reaction evidence="17 19">
        <text>alpha-ribazole + adenosylcob(III)inamide-GDP = adenosylcob(III)alamin + GMP + H(+)</text>
        <dbReference type="Rhea" id="RHEA:16049"/>
        <dbReference type="ChEBI" id="CHEBI:10329"/>
        <dbReference type="ChEBI" id="CHEBI:15378"/>
        <dbReference type="ChEBI" id="CHEBI:18408"/>
        <dbReference type="ChEBI" id="CHEBI:58115"/>
        <dbReference type="ChEBI" id="CHEBI:60487"/>
        <dbReference type="EC" id="2.7.8.26"/>
    </reaction>
</comment>
<dbReference type="NCBIfam" id="TIGR00317">
    <property type="entry name" value="cobS"/>
    <property type="match status" value="1"/>
</dbReference>
<dbReference type="EC" id="2.7.8.26" evidence="5 19"/>
<evidence type="ECO:0000256" key="1">
    <source>
        <dbReference type="ARBA" id="ARBA00001946"/>
    </source>
</evidence>
<feature type="transmembrane region" description="Helical" evidence="19">
    <location>
        <begin position="39"/>
        <end position="62"/>
    </location>
</feature>
<evidence type="ECO:0000256" key="7">
    <source>
        <dbReference type="ARBA" id="ARBA00022475"/>
    </source>
</evidence>
<evidence type="ECO:0000313" key="21">
    <source>
        <dbReference type="Proteomes" id="UP000198607"/>
    </source>
</evidence>
<dbReference type="STRING" id="83767.SAMN05660652_00401"/>
<dbReference type="UniPathway" id="UPA00148">
    <property type="reaction ID" value="UER00238"/>
</dbReference>
<dbReference type="Pfam" id="PF02654">
    <property type="entry name" value="CobS"/>
    <property type="match status" value="1"/>
</dbReference>
<evidence type="ECO:0000256" key="2">
    <source>
        <dbReference type="ARBA" id="ARBA00004651"/>
    </source>
</evidence>
<evidence type="ECO:0000256" key="5">
    <source>
        <dbReference type="ARBA" id="ARBA00013200"/>
    </source>
</evidence>
<evidence type="ECO:0000256" key="17">
    <source>
        <dbReference type="ARBA" id="ARBA00048623"/>
    </source>
</evidence>
<dbReference type="InterPro" id="IPR003805">
    <property type="entry name" value="CobS"/>
</dbReference>
<dbReference type="GO" id="GO:0005886">
    <property type="term" value="C:plasma membrane"/>
    <property type="evidence" value="ECO:0007669"/>
    <property type="project" value="UniProtKB-SubCell"/>
</dbReference>
<evidence type="ECO:0000256" key="19">
    <source>
        <dbReference type="HAMAP-Rule" id="MF_00719"/>
    </source>
</evidence>
<feature type="transmembrane region" description="Helical" evidence="19">
    <location>
        <begin position="138"/>
        <end position="164"/>
    </location>
</feature>
<keyword evidence="12 19" id="KW-1133">Transmembrane helix</keyword>
<evidence type="ECO:0000256" key="14">
    <source>
        <dbReference type="ARBA" id="ARBA00025228"/>
    </source>
</evidence>
<organism evidence="20 21">
    <name type="scientific">Propionivibrio dicarboxylicus</name>
    <dbReference type="NCBI Taxonomy" id="83767"/>
    <lineage>
        <taxon>Bacteria</taxon>
        <taxon>Pseudomonadati</taxon>
        <taxon>Pseudomonadota</taxon>
        <taxon>Betaproteobacteria</taxon>
        <taxon>Rhodocyclales</taxon>
        <taxon>Rhodocyclaceae</taxon>
        <taxon>Propionivibrio</taxon>
    </lineage>
</organism>
<evidence type="ECO:0000256" key="12">
    <source>
        <dbReference type="ARBA" id="ARBA00022989"/>
    </source>
</evidence>
<keyword evidence="21" id="KW-1185">Reference proteome</keyword>
<sequence length="251" mass="26726">MSFRSELETLAGALRFFTRLPLPGALGHSGFALQKSIRYFPLAGAVVGALGAAVFAFCMLFWPKTLAVLAAIAAIVYFTGAIHEDGWGDMVDGFGGGWDKQRILDIMKDSRVGSFGVVAVTLMLLMRFIALVEIDTALIPITLIAGHAFSRLCATLILATMDYVRDQGKAKPFDNRLGAFGIFCAGFAALVPLGGLPPTQAFTAVIAALLATAWLARLFKTRIGGYTGDCLGATQQLAEIAFYGGLLCRFS</sequence>
<evidence type="ECO:0000256" key="11">
    <source>
        <dbReference type="ARBA" id="ARBA00022842"/>
    </source>
</evidence>
<dbReference type="PANTHER" id="PTHR34148:SF1">
    <property type="entry name" value="ADENOSYLCOBINAMIDE-GDP RIBAZOLETRANSFERASE"/>
    <property type="match status" value="1"/>
</dbReference>
<dbReference type="NCBIfam" id="NF001277">
    <property type="entry name" value="PRK00235.1-3"/>
    <property type="match status" value="1"/>
</dbReference>
<evidence type="ECO:0000256" key="18">
    <source>
        <dbReference type="ARBA" id="ARBA00049504"/>
    </source>
</evidence>
<dbReference type="EMBL" id="FNCY01000001">
    <property type="protein sequence ID" value="SDG66601.1"/>
    <property type="molecule type" value="Genomic_DNA"/>
</dbReference>
<feature type="transmembrane region" description="Helical" evidence="19">
    <location>
        <begin position="112"/>
        <end position="132"/>
    </location>
</feature>
<feature type="transmembrane region" description="Helical" evidence="19">
    <location>
        <begin position="68"/>
        <end position="91"/>
    </location>
</feature>
<reference evidence="20 21" key="1">
    <citation type="submission" date="2016-10" db="EMBL/GenBank/DDBJ databases">
        <authorList>
            <person name="de Groot N.N."/>
        </authorList>
    </citation>
    <scope>NUCLEOTIDE SEQUENCE [LARGE SCALE GENOMIC DNA]</scope>
    <source>
        <strain evidence="20 21">DSM 5885</strain>
    </source>
</reference>
<keyword evidence="13 19" id="KW-0472">Membrane</keyword>
<dbReference type="HAMAP" id="MF_00719">
    <property type="entry name" value="CobS"/>
    <property type="match status" value="1"/>
</dbReference>
<comment type="subcellular location">
    <subcellularLocation>
        <location evidence="2 19">Cell membrane</location>
        <topology evidence="2 19">Multi-pass membrane protein</topology>
    </subcellularLocation>
</comment>
<dbReference type="RefSeq" id="WP_091932564.1">
    <property type="nucleotide sequence ID" value="NZ_FNCY01000001.1"/>
</dbReference>
<proteinExistence type="inferred from homology"/>
<evidence type="ECO:0000256" key="13">
    <source>
        <dbReference type="ARBA" id="ARBA00023136"/>
    </source>
</evidence>
<comment type="cofactor">
    <cofactor evidence="1 19">
        <name>Mg(2+)</name>
        <dbReference type="ChEBI" id="CHEBI:18420"/>
    </cofactor>
</comment>
<evidence type="ECO:0000256" key="6">
    <source>
        <dbReference type="ARBA" id="ARBA00015850"/>
    </source>
</evidence>
<accession>A0A1G7W3Y3</accession>
<feature type="transmembrane region" description="Helical" evidence="19">
    <location>
        <begin position="176"/>
        <end position="195"/>
    </location>
</feature>
<dbReference type="GO" id="GO:0009236">
    <property type="term" value="P:cobalamin biosynthetic process"/>
    <property type="evidence" value="ECO:0007669"/>
    <property type="project" value="UniProtKB-UniRule"/>
</dbReference>
<name>A0A1G7W3Y3_9RHOO</name>
<keyword evidence="7 19" id="KW-1003">Cell membrane</keyword>
<comment type="similarity">
    <text evidence="4 19">Belongs to the CobS family.</text>
</comment>
<evidence type="ECO:0000256" key="10">
    <source>
        <dbReference type="ARBA" id="ARBA00022692"/>
    </source>
</evidence>
<evidence type="ECO:0000256" key="8">
    <source>
        <dbReference type="ARBA" id="ARBA00022573"/>
    </source>
</evidence>
<protein>
    <recommendedName>
        <fullName evidence="6 19">Adenosylcobinamide-GDP ribazoletransferase</fullName>
        <ecNumber evidence="5 19">2.7.8.26</ecNumber>
    </recommendedName>
    <alternativeName>
        <fullName evidence="16 19">Cobalamin synthase</fullName>
    </alternativeName>
    <alternativeName>
        <fullName evidence="15 19">Cobalamin-5'-phosphate synthase</fullName>
    </alternativeName>
</protein>
<evidence type="ECO:0000256" key="4">
    <source>
        <dbReference type="ARBA" id="ARBA00010561"/>
    </source>
</evidence>
<evidence type="ECO:0000256" key="9">
    <source>
        <dbReference type="ARBA" id="ARBA00022679"/>
    </source>
</evidence>
<dbReference type="Proteomes" id="UP000198607">
    <property type="component" value="Unassembled WGS sequence"/>
</dbReference>
<keyword evidence="11 19" id="KW-0460">Magnesium</keyword>
<dbReference type="AlphaFoldDB" id="A0A1G7W3Y3"/>
<evidence type="ECO:0000313" key="20">
    <source>
        <dbReference type="EMBL" id="SDG66601.1"/>
    </source>
</evidence>
<dbReference type="OrthoDB" id="9794626at2"/>
<dbReference type="GO" id="GO:0008818">
    <property type="term" value="F:cobalamin 5'-phosphate synthase activity"/>
    <property type="evidence" value="ECO:0007669"/>
    <property type="project" value="UniProtKB-UniRule"/>
</dbReference>
<comment type="catalytic activity">
    <reaction evidence="18 19">
        <text>alpha-ribazole 5'-phosphate + adenosylcob(III)inamide-GDP = adenosylcob(III)alamin 5'-phosphate + GMP + H(+)</text>
        <dbReference type="Rhea" id="RHEA:23560"/>
        <dbReference type="ChEBI" id="CHEBI:15378"/>
        <dbReference type="ChEBI" id="CHEBI:57918"/>
        <dbReference type="ChEBI" id="CHEBI:58115"/>
        <dbReference type="ChEBI" id="CHEBI:60487"/>
        <dbReference type="ChEBI" id="CHEBI:60493"/>
        <dbReference type="EC" id="2.7.8.26"/>
    </reaction>
</comment>